<keyword evidence="1" id="KW-1133">Transmembrane helix</keyword>
<evidence type="ECO:0008006" key="4">
    <source>
        <dbReference type="Google" id="ProtNLM"/>
    </source>
</evidence>
<sequence>MMTKSFHKKPVACASTHRHLTLTRPTPLDGFGLEQFHPSSALALRVGLLFPSVHAWQRRLWIAVGLHFFIFLSTSWISFSSSSSSTGEESAWFFGGILFGGERDINERDGKEKKKKRETNSYHTDRWSSVTPLACSMTKVYHYFIFPFLALLLCLFATWLTHSLTHMPSPSITQATVSASAAANNLPNISTPE</sequence>
<keyword evidence="1" id="KW-0812">Transmembrane</keyword>
<organism evidence="2 3">
    <name type="scientific">Phyllosticta citriasiana</name>
    <dbReference type="NCBI Taxonomy" id="595635"/>
    <lineage>
        <taxon>Eukaryota</taxon>
        <taxon>Fungi</taxon>
        <taxon>Dikarya</taxon>
        <taxon>Ascomycota</taxon>
        <taxon>Pezizomycotina</taxon>
        <taxon>Dothideomycetes</taxon>
        <taxon>Dothideomycetes incertae sedis</taxon>
        <taxon>Botryosphaeriales</taxon>
        <taxon>Phyllostictaceae</taxon>
        <taxon>Phyllosticta</taxon>
    </lineage>
</organism>
<protein>
    <recommendedName>
        <fullName evidence="4">Transmembrane protein</fullName>
    </recommendedName>
</protein>
<dbReference type="EMBL" id="JBBPHU010000004">
    <property type="protein sequence ID" value="KAK7519001.1"/>
    <property type="molecule type" value="Genomic_DNA"/>
</dbReference>
<proteinExistence type="predicted"/>
<keyword evidence="3" id="KW-1185">Reference proteome</keyword>
<feature type="transmembrane region" description="Helical" evidence="1">
    <location>
        <begin position="140"/>
        <end position="160"/>
    </location>
</feature>
<evidence type="ECO:0000313" key="3">
    <source>
        <dbReference type="Proteomes" id="UP001363622"/>
    </source>
</evidence>
<keyword evidence="1" id="KW-0472">Membrane</keyword>
<evidence type="ECO:0000256" key="1">
    <source>
        <dbReference type="SAM" id="Phobius"/>
    </source>
</evidence>
<evidence type="ECO:0000313" key="2">
    <source>
        <dbReference type="EMBL" id="KAK7519001.1"/>
    </source>
</evidence>
<reference evidence="2 3" key="1">
    <citation type="submission" date="2024-04" db="EMBL/GenBank/DDBJ databases">
        <title>Phyllosticta paracitricarpa is synonymous to the EU quarantine fungus P. citricarpa based on phylogenomic analyses.</title>
        <authorList>
            <consortium name="Lawrence Berkeley National Laboratory"/>
            <person name="Van Ingen-Buijs V.A."/>
            <person name="Van Westerhoven A.C."/>
            <person name="Haridas S."/>
            <person name="Skiadas P."/>
            <person name="Martin F."/>
            <person name="Groenewald J.Z."/>
            <person name="Crous P.W."/>
            <person name="Seidl M.F."/>
        </authorList>
    </citation>
    <scope>NUCLEOTIDE SEQUENCE [LARGE SCALE GENOMIC DNA]</scope>
    <source>
        <strain evidence="2 3">CBS 123371</strain>
    </source>
</reference>
<accession>A0ABR1KUM9</accession>
<gene>
    <name evidence="2" type="ORF">IWZ03DRAFT_161794</name>
</gene>
<name>A0ABR1KUM9_9PEZI</name>
<dbReference type="Proteomes" id="UP001363622">
    <property type="component" value="Unassembled WGS sequence"/>
</dbReference>
<comment type="caution">
    <text evidence="2">The sequence shown here is derived from an EMBL/GenBank/DDBJ whole genome shotgun (WGS) entry which is preliminary data.</text>
</comment>